<accession>A0A0P9GUH7</accession>
<protein>
    <recommendedName>
        <fullName evidence="3">VTT domain-containing protein</fullName>
    </recommendedName>
</protein>
<feature type="transmembrane region" description="Helical" evidence="2">
    <location>
        <begin position="12"/>
        <end position="30"/>
    </location>
</feature>
<reference evidence="4 5" key="1">
    <citation type="submission" date="2015-09" db="EMBL/GenBank/DDBJ databases">
        <title>Draft genome sequence of Alicyclobacillus ferrooxydans DSM 22381.</title>
        <authorList>
            <person name="Hemp J."/>
        </authorList>
    </citation>
    <scope>NUCLEOTIDE SEQUENCE [LARGE SCALE GENOMIC DNA]</scope>
    <source>
        <strain evidence="4 5">TC-34</strain>
    </source>
</reference>
<evidence type="ECO:0000313" key="4">
    <source>
        <dbReference type="EMBL" id="KPV44922.1"/>
    </source>
</evidence>
<keyword evidence="5" id="KW-1185">Reference proteome</keyword>
<gene>
    <name evidence="4" type="ORF">AN477_04730</name>
</gene>
<dbReference type="AlphaFoldDB" id="A0A0P9GUH7"/>
<dbReference type="Proteomes" id="UP000050482">
    <property type="component" value="Unassembled WGS sequence"/>
</dbReference>
<dbReference type="GO" id="GO:0005886">
    <property type="term" value="C:plasma membrane"/>
    <property type="evidence" value="ECO:0007669"/>
    <property type="project" value="TreeGrafter"/>
</dbReference>
<proteinExistence type="inferred from homology"/>
<organism evidence="4 5">
    <name type="scientific">Alicyclobacillus ferrooxydans</name>
    <dbReference type="NCBI Taxonomy" id="471514"/>
    <lineage>
        <taxon>Bacteria</taxon>
        <taxon>Bacillati</taxon>
        <taxon>Bacillota</taxon>
        <taxon>Bacilli</taxon>
        <taxon>Bacillales</taxon>
        <taxon>Alicyclobacillaceae</taxon>
        <taxon>Alicyclobacillus</taxon>
    </lineage>
</organism>
<evidence type="ECO:0000259" key="3">
    <source>
        <dbReference type="Pfam" id="PF09335"/>
    </source>
</evidence>
<evidence type="ECO:0000256" key="1">
    <source>
        <dbReference type="ARBA" id="ARBA00010792"/>
    </source>
</evidence>
<dbReference type="EMBL" id="LJCO01000019">
    <property type="protein sequence ID" value="KPV44922.1"/>
    <property type="molecule type" value="Genomic_DNA"/>
</dbReference>
<evidence type="ECO:0000256" key="2">
    <source>
        <dbReference type="SAM" id="Phobius"/>
    </source>
</evidence>
<keyword evidence="2" id="KW-0472">Membrane</keyword>
<keyword evidence="2" id="KW-1133">Transmembrane helix</keyword>
<dbReference type="PATRIC" id="fig|471514.4.peg.3102"/>
<dbReference type="STRING" id="471514.AN477_04730"/>
<dbReference type="RefSeq" id="WP_054968024.1">
    <property type="nucleotide sequence ID" value="NZ_LJCO01000019.1"/>
</dbReference>
<dbReference type="Pfam" id="PF09335">
    <property type="entry name" value="VTT_dom"/>
    <property type="match status" value="1"/>
</dbReference>
<feature type="transmembrane region" description="Helical" evidence="2">
    <location>
        <begin position="172"/>
        <end position="190"/>
    </location>
</feature>
<comment type="caution">
    <text evidence="4">The sequence shown here is derived from an EMBL/GenBank/DDBJ whole genome shotgun (WGS) entry which is preliminary data.</text>
</comment>
<evidence type="ECO:0000313" key="5">
    <source>
        <dbReference type="Proteomes" id="UP000050482"/>
    </source>
</evidence>
<dbReference type="PANTHER" id="PTHR42709">
    <property type="entry name" value="ALKALINE PHOSPHATASE LIKE PROTEIN"/>
    <property type="match status" value="1"/>
</dbReference>
<dbReference type="InterPro" id="IPR032816">
    <property type="entry name" value="VTT_dom"/>
</dbReference>
<name>A0A0P9GUH7_9BACL</name>
<comment type="similarity">
    <text evidence="1">Belongs to the DedA family.</text>
</comment>
<feature type="domain" description="VTT" evidence="3">
    <location>
        <begin position="46"/>
        <end position="156"/>
    </location>
</feature>
<keyword evidence="2" id="KW-0812">Transmembrane</keyword>
<sequence>MHFHIHAVIAHYGYAGVFLVLMLEMIGIPFPAETTLTISGLEWTNGVFAFWPLLAAAVLGNVVGSTIAFGIGSLLGRSVILRFGRLVRITEEHLDAANRKLARYELPVVVAAKFIAGIRILVPYLAGINRMSFLRFTILNTIGAILWAALFIGAGRAIEVTWSKYHSLVTHHIALLTVALGLTVVGLAMYRLSRRRRAKRETLL</sequence>
<dbReference type="OrthoDB" id="9782291at2"/>
<dbReference type="PANTHER" id="PTHR42709:SF9">
    <property type="entry name" value="ALKALINE PHOSPHATASE LIKE PROTEIN"/>
    <property type="match status" value="1"/>
</dbReference>
<dbReference type="InterPro" id="IPR051311">
    <property type="entry name" value="DedA_domain"/>
</dbReference>
<feature type="transmembrane region" description="Helical" evidence="2">
    <location>
        <begin position="133"/>
        <end position="152"/>
    </location>
</feature>
<feature type="transmembrane region" description="Helical" evidence="2">
    <location>
        <begin position="50"/>
        <end position="75"/>
    </location>
</feature>